<organism evidence="2 3">
    <name type="scientific">Dyadobacter helix</name>
    <dbReference type="NCBI Taxonomy" id="2822344"/>
    <lineage>
        <taxon>Bacteria</taxon>
        <taxon>Pseudomonadati</taxon>
        <taxon>Bacteroidota</taxon>
        <taxon>Cytophagia</taxon>
        <taxon>Cytophagales</taxon>
        <taxon>Spirosomataceae</taxon>
        <taxon>Dyadobacter</taxon>
    </lineage>
</organism>
<feature type="compositionally biased region" description="Basic and acidic residues" evidence="1">
    <location>
        <begin position="72"/>
        <end position="92"/>
    </location>
</feature>
<evidence type="ECO:0000313" key="2">
    <source>
        <dbReference type="EMBL" id="CAG4990479.1"/>
    </source>
</evidence>
<evidence type="ECO:0008006" key="4">
    <source>
        <dbReference type="Google" id="ProtNLM"/>
    </source>
</evidence>
<name>A0A916J8N6_9BACT</name>
<keyword evidence="3" id="KW-1185">Reference proteome</keyword>
<dbReference type="EMBL" id="CAJRAF010000001">
    <property type="protein sequence ID" value="CAG4990479.1"/>
    <property type="molecule type" value="Genomic_DNA"/>
</dbReference>
<sequence>MCETKSLSQRGSLHKNAGATQFCVRTSQVPGLKFQDGNSYVVEVNGNPGSKIIDITGYNYFHDLVKHIEKKTGFSRKEDKKEEGKKEKDDSNSPRAQLASLESRQERGERMSINEVAMMGLLRKLVKVA</sequence>
<dbReference type="Proteomes" id="UP000680038">
    <property type="component" value="Unassembled WGS sequence"/>
</dbReference>
<dbReference type="RefSeq" id="WP_215237287.1">
    <property type="nucleotide sequence ID" value="NZ_CAJRAF010000001.1"/>
</dbReference>
<gene>
    <name evidence="2" type="ORF">DYBT9275_00537</name>
</gene>
<reference evidence="2" key="1">
    <citation type="submission" date="2021-04" db="EMBL/GenBank/DDBJ databases">
        <authorList>
            <person name="Rodrigo-Torres L."/>
            <person name="Arahal R. D."/>
            <person name="Lucena T."/>
        </authorList>
    </citation>
    <scope>NUCLEOTIDE SEQUENCE</scope>
    <source>
        <strain evidence="2">CECT 9275</strain>
    </source>
</reference>
<evidence type="ECO:0000313" key="3">
    <source>
        <dbReference type="Proteomes" id="UP000680038"/>
    </source>
</evidence>
<dbReference type="AlphaFoldDB" id="A0A916J8N6"/>
<proteinExistence type="predicted"/>
<feature type="region of interest" description="Disordered" evidence="1">
    <location>
        <begin position="72"/>
        <end position="109"/>
    </location>
</feature>
<protein>
    <recommendedName>
        <fullName evidence="4">ATP-grasp fold RimK-type domain-containing protein</fullName>
    </recommendedName>
</protein>
<accession>A0A916J8N6</accession>
<evidence type="ECO:0000256" key="1">
    <source>
        <dbReference type="SAM" id="MobiDB-lite"/>
    </source>
</evidence>
<comment type="caution">
    <text evidence="2">The sequence shown here is derived from an EMBL/GenBank/DDBJ whole genome shotgun (WGS) entry which is preliminary data.</text>
</comment>